<dbReference type="AlphaFoldDB" id="A0AAV7QNT1"/>
<proteinExistence type="predicted"/>
<name>A0AAV7QNT1_PLEWA</name>
<reference evidence="2" key="1">
    <citation type="journal article" date="2022" name="bioRxiv">
        <title>Sequencing and chromosome-scale assembly of the giantPleurodeles waltlgenome.</title>
        <authorList>
            <person name="Brown T."/>
            <person name="Elewa A."/>
            <person name="Iarovenko S."/>
            <person name="Subramanian E."/>
            <person name="Araus A.J."/>
            <person name="Petzold A."/>
            <person name="Susuki M."/>
            <person name="Suzuki K.-i.T."/>
            <person name="Hayashi T."/>
            <person name="Toyoda A."/>
            <person name="Oliveira C."/>
            <person name="Osipova E."/>
            <person name="Leigh N.D."/>
            <person name="Simon A."/>
            <person name="Yun M.H."/>
        </authorList>
    </citation>
    <scope>NUCLEOTIDE SEQUENCE</scope>
    <source>
        <strain evidence="2">20211129_DDA</strain>
        <tissue evidence="2">Liver</tissue>
    </source>
</reference>
<evidence type="ECO:0000256" key="1">
    <source>
        <dbReference type="SAM" id="MobiDB-lite"/>
    </source>
</evidence>
<sequence>MILQAVKEHIWHREFIGKFSLLQIQVESLDLTTLDKKEEEWRERYMIRKSRNFNNWLDAFRIMACIIIEKFPHCAKDLWLYESKIHKAQRQFMGDAWLDYNKGFRLKMQAHPEMEWDEEDVARYMHKMMMAREARSGAGKSDHPFHGSYQKGWQEKQNSYFKQTHHTSWKGTQSGKGASSICTRMNVPGEQRGYSGIYASDVKADTQTGEYKKGNGASHKRDKKKKR</sequence>
<accession>A0AAV7QNT1</accession>
<organism evidence="2 3">
    <name type="scientific">Pleurodeles waltl</name>
    <name type="common">Iberian ribbed newt</name>
    <dbReference type="NCBI Taxonomy" id="8319"/>
    <lineage>
        <taxon>Eukaryota</taxon>
        <taxon>Metazoa</taxon>
        <taxon>Chordata</taxon>
        <taxon>Craniata</taxon>
        <taxon>Vertebrata</taxon>
        <taxon>Euteleostomi</taxon>
        <taxon>Amphibia</taxon>
        <taxon>Batrachia</taxon>
        <taxon>Caudata</taxon>
        <taxon>Salamandroidea</taxon>
        <taxon>Salamandridae</taxon>
        <taxon>Pleurodelinae</taxon>
        <taxon>Pleurodeles</taxon>
    </lineage>
</organism>
<dbReference type="EMBL" id="JANPWB010000010">
    <property type="protein sequence ID" value="KAJ1141011.1"/>
    <property type="molecule type" value="Genomic_DNA"/>
</dbReference>
<gene>
    <name evidence="2" type="ORF">NDU88_007348</name>
</gene>
<comment type="caution">
    <text evidence="2">The sequence shown here is derived from an EMBL/GenBank/DDBJ whole genome shotgun (WGS) entry which is preliminary data.</text>
</comment>
<feature type="compositionally biased region" description="Basic residues" evidence="1">
    <location>
        <begin position="218"/>
        <end position="227"/>
    </location>
</feature>
<feature type="region of interest" description="Disordered" evidence="1">
    <location>
        <begin position="192"/>
        <end position="227"/>
    </location>
</feature>
<dbReference type="Proteomes" id="UP001066276">
    <property type="component" value="Chromosome 6"/>
</dbReference>
<dbReference type="PANTHER" id="PTHR35558">
    <property type="entry name" value="SGNH_HYDRO DOMAIN-CONTAINING PROTEIN"/>
    <property type="match status" value="1"/>
</dbReference>
<keyword evidence="3" id="KW-1185">Reference proteome</keyword>
<dbReference type="PANTHER" id="PTHR35558:SF1">
    <property type="entry name" value="ENDONUCLEASE_EXONUCLEASE_PHOSPHATASE DOMAIN-CONTAINING PROTEIN"/>
    <property type="match status" value="1"/>
</dbReference>
<evidence type="ECO:0000313" key="3">
    <source>
        <dbReference type="Proteomes" id="UP001066276"/>
    </source>
</evidence>
<protein>
    <submittedName>
        <fullName evidence="2">Uncharacterized protein</fullName>
    </submittedName>
</protein>
<evidence type="ECO:0000313" key="2">
    <source>
        <dbReference type="EMBL" id="KAJ1141011.1"/>
    </source>
</evidence>